<proteinExistence type="predicted"/>
<reference evidence="2" key="1">
    <citation type="submission" date="2008-07" db="EMBL/GenBank/DDBJ databases">
        <title>Annotation of Ajellomyces capsulatus strain H88.</title>
        <authorList>
            <person name="Champion M."/>
            <person name="Cuomo C."/>
            <person name="Ma L.-J."/>
            <person name="Henn M.R."/>
            <person name="Sil A."/>
            <person name="Goldman B."/>
            <person name="Young S.K."/>
            <person name="Kodira C.D."/>
            <person name="Zeng Q."/>
            <person name="Koehrsen M."/>
            <person name="Alvarado L."/>
            <person name="Berlin A."/>
            <person name="Borenstein D."/>
            <person name="Chen Z."/>
            <person name="Engels R."/>
            <person name="Freedman E."/>
            <person name="Gellesch M."/>
            <person name="Goldberg J."/>
            <person name="Griggs A."/>
            <person name="Gujja S."/>
            <person name="Heiman D."/>
            <person name="Hepburn T."/>
            <person name="Howarth C."/>
            <person name="Jen D."/>
            <person name="Larson L."/>
            <person name="Lewis B."/>
            <person name="Mehta T."/>
            <person name="Park D."/>
            <person name="Pearson M."/>
            <person name="Roberts A."/>
            <person name="Saif S."/>
            <person name="Shea T."/>
            <person name="Shenoy N."/>
            <person name="Sisk P."/>
            <person name="Stolte C."/>
            <person name="Sykes S."/>
            <person name="Walk T."/>
            <person name="White J."/>
            <person name="Yandava C."/>
            <person name="Klein B."/>
            <person name="McEwen J.G."/>
            <person name="Puccia R."/>
            <person name="Goldman G.H."/>
            <person name="Felipe M.S."/>
            <person name="Nino-Vega G."/>
            <person name="San-Blas G."/>
            <person name="Taylor J."/>
            <person name="Mendoza L."/>
            <person name="Galagan J."/>
            <person name="Nusbaum C."/>
            <person name="Birren B."/>
        </authorList>
    </citation>
    <scope>NUCLEOTIDE SEQUENCE [LARGE SCALE GENOMIC DNA]</scope>
    <source>
        <strain evidence="2">H88</strain>
    </source>
</reference>
<dbReference type="HOGENOM" id="CLU_021768_5_1_1"/>
<organism evidence="2">
    <name type="scientific">Ajellomyces capsulatus (strain H88)</name>
    <name type="common">Darling's disease fungus</name>
    <name type="synonym">Histoplasma capsulatum</name>
    <dbReference type="NCBI Taxonomy" id="544711"/>
    <lineage>
        <taxon>Eukaryota</taxon>
        <taxon>Fungi</taxon>
        <taxon>Dikarya</taxon>
        <taxon>Ascomycota</taxon>
        <taxon>Pezizomycotina</taxon>
        <taxon>Eurotiomycetes</taxon>
        <taxon>Eurotiomycetidae</taxon>
        <taxon>Onygenales</taxon>
        <taxon>Ajellomycetaceae</taxon>
        <taxon>Histoplasma</taxon>
    </lineage>
</organism>
<gene>
    <name evidence="1" type="ORF">HCEG_03783</name>
</gene>
<dbReference type="SUPFAM" id="SSF56112">
    <property type="entry name" value="Protein kinase-like (PK-like)"/>
    <property type="match status" value="1"/>
</dbReference>
<dbReference type="InterPro" id="IPR011009">
    <property type="entry name" value="Kinase-like_dom_sf"/>
</dbReference>
<dbReference type="OMA" id="FIPENCG"/>
<sequence length="323" mass="37073">MDSSVRLPYYATDVPLPLPTEAEIENAPNISPEYGGQQVVQVGSHYVVKFEKGVNLIEGENMLFVQEMTKIPHVEATINDPFATEAVLNEAIAQKYTYDDQPHHKADFYCQCLPCIFHDHKPTFTHGDCQCKNIMIQSNPQQTTASNQILELVILDWEKSGWYPSYWEYCLAVCALCWDDDWGLWIEKMLDPFIPENCGPRAAMFSNGPQRLTPREYNGASELRLPYPQHGQPGWLYARTFARMKEQSALMFETFCINPAEGKWRFSRECVIKAPRIMSGFGSGMRGCAIENLMLVLECYWLCSPYQAAHSPKFASLYRWFFL</sequence>
<evidence type="ECO:0000313" key="2">
    <source>
        <dbReference type="Proteomes" id="UP000008142"/>
    </source>
</evidence>
<keyword evidence="1" id="KW-0808">Transferase</keyword>
<dbReference type="GO" id="GO:0016740">
    <property type="term" value="F:transferase activity"/>
    <property type="evidence" value="ECO:0007669"/>
    <property type="project" value="UniProtKB-KW"/>
</dbReference>
<accession>F0UE38</accession>
<dbReference type="Proteomes" id="UP000008142">
    <property type="component" value="Unassembled WGS sequence"/>
</dbReference>
<dbReference type="AlphaFoldDB" id="F0UE38"/>
<dbReference type="EMBL" id="DS990638">
    <property type="protein sequence ID" value="EGC44568.1"/>
    <property type="molecule type" value="Genomic_DNA"/>
</dbReference>
<evidence type="ECO:0000313" key="1">
    <source>
        <dbReference type="EMBL" id="EGC44568.1"/>
    </source>
</evidence>
<name>F0UE38_AJEC8</name>
<dbReference type="VEuPathDB" id="FungiDB:I7I53_05672"/>
<dbReference type="STRING" id="544711.F0UE38"/>
<protein>
    <submittedName>
        <fullName evidence="1">Phosphotransferase enzyme family protein</fullName>
    </submittedName>
</protein>
<dbReference type="OrthoDB" id="4177236at2759"/>